<evidence type="ECO:0000313" key="2">
    <source>
        <dbReference type="Proteomes" id="UP000273145"/>
    </source>
</evidence>
<evidence type="ECO:0000313" key="1">
    <source>
        <dbReference type="EMBL" id="AZK46538.1"/>
    </source>
</evidence>
<name>A0A3S8RUB5_9BACL</name>
<dbReference type="RefSeq" id="WP_125082594.1">
    <property type="nucleotide sequence ID" value="NZ_CP034248.1"/>
</dbReference>
<reference evidence="1 2" key="1">
    <citation type="submission" date="2018-11" db="EMBL/GenBank/DDBJ databases">
        <title>Genome sequencing of Paenibacillus lentus DSM25539(T).</title>
        <authorList>
            <person name="Kook J.-K."/>
            <person name="Park S.-N."/>
            <person name="Lim Y.K."/>
        </authorList>
    </citation>
    <scope>NUCLEOTIDE SEQUENCE [LARGE SCALE GENOMIC DNA]</scope>
    <source>
        <strain evidence="1 2">DSM 25539</strain>
    </source>
</reference>
<sequence>MDSQEFAEKQLNETIETLCRSKVEEFRLIGYEHVTVSEIWDCVSHKYEKEGYPELHQLVNDILSLKSTQFMNYMTLSAYRGSRF</sequence>
<dbReference type="EMBL" id="CP034248">
    <property type="protein sequence ID" value="AZK46538.1"/>
    <property type="molecule type" value="Genomic_DNA"/>
</dbReference>
<gene>
    <name evidence="1" type="ORF">EIM92_10560</name>
</gene>
<proteinExistence type="predicted"/>
<organism evidence="1 2">
    <name type="scientific">Paenibacillus lentus</name>
    <dbReference type="NCBI Taxonomy" id="1338368"/>
    <lineage>
        <taxon>Bacteria</taxon>
        <taxon>Bacillati</taxon>
        <taxon>Bacillota</taxon>
        <taxon>Bacilli</taxon>
        <taxon>Bacillales</taxon>
        <taxon>Paenibacillaceae</taxon>
        <taxon>Paenibacillus</taxon>
    </lineage>
</organism>
<keyword evidence="2" id="KW-1185">Reference proteome</keyword>
<dbReference type="Proteomes" id="UP000273145">
    <property type="component" value="Chromosome"/>
</dbReference>
<dbReference type="Pfam" id="PF13797">
    <property type="entry name" value="Post_transc_reg"/>
    <property type="match status" value="1"/>
</dbReference>
<accession>A0A3S8RUB5</accession>
<dbReference type="OrthoDB" id="2990595at2"/>
<dbReference type="AlphaFoldDB" id="A0A3S8RUB5"/>
<protein>
    <recommendedName>
        <fullName evidence="3">Post-transcriptional regulator</fullName>
    </recommendedName>
</protein>
<dbReference type="KEGG" id="plen:EIM92_10560"/>
<dbReference type="InterPro" id="IPR025716">
    <property type="entry name" value="Post-transcriptional_regulator"/>
</dbReference>
<evidence type="ECO:0008006" key="3">
    <source>
        <dbReference type="Google" id="ProtNLM"/>
    </source>
</evidence>